<name>A0ABT2SE94_9FIRM</name>
<evidence type="ECO:0000313" key="2">
    <source>
        <dbReference type="EMBL" id="MCU6717366.1"/>
    </source>
</evidence>
<keyword evidence="3" id="KW-1185">Reference proteome</keyword>
<dbReference type="InterPro" id="IPR025159">
    <property type="entry name" value="AbiEi_N"/>
</dbReference>
<sequence length="197" mass="22601">MNMNPEIYSAIRANNNMITTSDVLSMGFSRMLLSKYVKEGLLERCRQGVYMLPEETQDDMYILMLSSKKIIFSHDTALFLNGLSDRTPFTHSVTIPSNACLPKAIIGECNCYYVKPELHQLGAIDMKTTFGNVVRCYDAERTVCDLLRSRTRIDEETVIAAIKNYAESRNKDLNKLSEYAKQFKVEKTLKRYLEVLL</sequence>
<gene>
    <name evidence="2" type="ORF">OCV43_08770</name>
</gene>
<dbReference type="EMBL" id="JAOQKI010000011">
    <property type="protein sequence ID" value="MCU6717366.1"/>
    <property type="molecule type" value="Genomic_DNA"/>
</dbReference>
<evidence type="ECO:0000259" key="1">
    <source>
        <dbReference type="Pfam" id="PF13338"/>
    </source>
</evidence>
<accession>A0ABT2SE94</accession>
<protein>
    <submittedName>
        <fullName evidence="2">Type IV toxin-antitoxin system AbiEi family antitoxin domain-containing protein</fullName>
    </submittedName>
</protein>
<feature type="domain" description="AbiEi antitoxin N-terminal" evidence="1">
    <location>
        <begin position="12"/>
        <end position="53"/>
    </location>
</feature>
<dbReference type="Proteomes" id="UP001209666">
    <property type="component" value="Unassembled WGS sequence"/>
</dbReference>
<proteinExistence type="predicted"/>
<evidence type="ECO:0000313" key="3">
    <source>
        <dbReference type="Proteomes" id="UP001209666"/>
    </source>
</evidence>
<dbReference type="RefSeq" id="WP_022243694.1">
    <property type="nucleotide sequence ID" value="NZ_JAOQKI010000011.1"/>
</dbReference>
<organism evidence="2 3">
    <name type="scientific">Roseburia amylophila</name>
    <dbReference type="NCBI Taxonomy" id="2981794"/>
    <lineage>
        <taxon>Bacteria</taxon>
        <taxon>Bacillati</taxon>
        <taxon>Bacillota</taxon>
        <taxon>Clostridia</taxon>
        <taxon>Lachnospirales</taxon>
        <taxon>Lachnospiraceae</taxon>
        <taxon>Roseburia</taxon>
    </lineage>
</organism>
<dbReference type="Pfam" id="PF13338">
    <property type="entry name" value="AbiEi_4"/>
    <property type="match status" value="1"/>
</dbReference>
<reference evidence="2 3" key="1">
    <citation type="journal article" date="2021" name="ISME Commun">
        <title>Automated analysis of genomic sequences facilitates high-throughput and comprehensive description of bacteria.</title>
        <authorList>
            <person name="Hitch T.C.A."/>
        </authorList>
    </citation>
    <scope>NUCLEOTIDE SEQUENCE [LARGE SCALE GENOMIC DNA]</scope>
    <source>
        <strain evidence="2 3">Sanger_19</strain>
    </source>
</reference>
<comment type="caution">
    <text evidence="2">The sequence shown here is derived from an EMBL/GenBank/DDBJ whole genome shotgun (WGS) entry which is preliminary data.</text>
</comment>